<name>A0A917UUL1_9BACI</name>
<dbReference type="RefSeq" id="WP_188631576.1">
    <property type="nucleotide sequence ID" value="NZ_BMNQ01000004.1"/>
</dbReference>
<dbReference type="Proteomes" id="UP000658382">
    <property type="component" value="Unassembled WGS sequence"/>
</dbReference>
<dbReference type="Pfam" id="PF09588">
    <property type="entry name" value="YqaJ"/>
    <property type="match status" value="1"/>
</dbReference>
<evidence type="ECO:0000313" key="3">
    <source>
        <dbReference type="Proteomes" id="UP000658382"/>
    </source>
</evidence>
<evidence type="ECO:0000259" key="1">
    <source>
        <dbReference type="Pfam" id="PF09588"/>
    </source>
</evidence>
<dbReference type="Gene3D" id="3.90.320.10">
    <property type="match status" value="1"/>
</dbReference>
<comment type="caution">
    <text evidence="2">The sequence shown here is derived from an EMBL/GenBank/DDBJ whole genome shotgun (WGS) entry which is preliminary data.</text>
</comment>
<dbReference type="AlphaFoldDB" id="A0A917UUL1"/>
<sequence length="192" mass="22641">MITSTNDRYKYIGGSEANMIYQNYESKTFVNWWAKKLSELPGDEFTNKSMSVGTILEHDILDLYESVYHVQGEREAQKIKGIARANTDYILGDKVSDVKATYKAFEWFLKEKVPIHYKRQLIHYVYVFELNKASIIAYQVDDETADYPFNDLDPDKLFEIDVPITKKEVTEHKQRLDYMEHCREMNIFPRGL</sequence>
<evidence type="ECO:0000313" key="2">
    <source>
        <dbReference type="EMBL" id="GGJ86201.1"/>
    </source>
</evidence>
<gene>
    <name evidence="2" type="ORF">GCM10007063_05890</name>
</gene>
<reference evidence="2" key="1">
    <citation type="journal article" date="2014" name="Int. J. Syst. Evol. Microbiol.">
        <title>Complete genome sequence of Corynebacterium casei LMG S-19264T (=DSM 44701T), isolated from a smear-ripened cheese.</title>
        <authorList>
            <consortium name="US DOE Joint Genome Institute (JGI-PGF)"/>
            <person name="Walter F."/>
            <person name="Albersmeier A."/>
            <person name="Kalinowski J."/>
            <person name="Ruckert C."/>
        </authorList>
    </citation>
    <scope>NUCLEOTIDE SEQUENCE</scope>
    <source>
        <strain evidence="2">JCM 12580</strain>
    </source>
</reference>
<dbReference type="InterPro" id="IPR019080">
    <property type="entry name" value="YqaJ_viral_recombinase"/>
</dbReference>
<proteinExistence type="predicted"/>
<accession>A0A917UUL1</accession>
<organism evidence="2 3">
    <name type="scientific">Lentibacillus kapialis</name>
    <dbReference type="NCBI Taxonomy" id="340214"/>
    <lineage>
        <taxon>Bacteria</taxon>
        <taxon>Bacillati</taxon>
        <taxon>Bacillota</taxon>
        <taxon>Bacilli</taxon>
        <taxon>Bacillales</taxon>
        <taxon>Bacillaceae</taxon>
        <taxon>Lentibacillus</taxon>
    </lineage>
</organism>
<feature type="domain" description="YqaJ viral recombinase" evidence="1">
    <location>
        <begin position="6"/>
        <end position="127"/>
    </location>
</feature>
<keyword evidence="3" id="KW-1185">Reference proteome</keyword>
<dbReference type="EMBL" id="BMNQ01000004">
    <property type="protein sequence ID" value="GGJ86201.1"/>
    <property type="molecule type" value="Genomic_DNA"/>
</dbReference>
<reference evidence="2" key="2">
    <citation type="submission" date="2020-09" db="EMBL/GenBank/DDBJ databases">
        <authorList>
            <person name="Sun Q."/>
            <person name="Ohkuma M."/>
        </authorList>
    </citation>
    <scope>NUCLEOTIDE SEQUENCE</scope>
    <source>
        <strain evidence="2">JCM 12580</strain>
    </source>
</reference>
<dbReference type="SUPFAM" id="SSF52980">
    <property type="entry name" value="Restriction endonuclease-like"/>
    <property type="match status" value="1"/>
</dbReference>
<dbReference type="InterPro" id="IPR011604">
    <property type="entry name" value="PDDEXK-like_dom_sf"/>
</dbReference>
<protein>
    <recommendedName>
        <fullName evidence="1">YqaJ viral recombinase domain-containing protein</fullName>
    </recommendedName>
</protein>
<dbReference type="InterPro" id="IPR011335">
    <property type="entry name" value="Restrct_endonuc-II-like"/>
</dbReference>